<evidence type="ECO:0000313" key="2">
    <source>
        <dbReference type="Proteomes" id="UP000199701"/>
    </source>
</evidence>
<dbReference type="EMBL" id="FOJI01000009">
    <property type="protein sequence ID" value="SEW30779.1"/>
    <property type="molecule type" value="Genomic_DNA"/>
</dbReference>
<organism evidence="1 2">
    <name type="scientific">[Clostridium] fimetarium</name>
    <dbReference type="NCBI Taxonomy" id="99656"/>
    <lineage>
        <taxon>Bacteria</taxon>
        <taxon>Bacillati</taxon>
        <taxon>Bacillota</taxon>
        <taxon>Clostridia</taxon>
        <taxon>Lachnospirales</taxon>
        <taxon>Lachnospiraceae</taxon>
    </lineage>
</organism>
<keyword evidence="2" id="KW-1185">Reference proteome</keyword>
<dbReference type="STRING" id="99656.SAMN05421659_10985"/>
<accession>A0A1I0QTQ7</accession>
<sequence length="54" mass="6292">MKIIRKGNPKQIECSKCGSVLEYEVKDIHKQQVNMNKYCNYVTCPVCENEIKVD</sequence>
<gene>
    <name evidence="1" type="ORF">SAMN05421659_10985</name>
</gene>
<dbReference type="RefSeq" id="WP_170841390.1">
    <property type="nucleotide sequence ID" value="NZ_FOJI01000009.1"/>
</dbReference>
<dbReference type="AlphaFoldDB" id="A0A1I0QTQ7"/>
<proteinExistence type="predicted"/>
<evidence type="ECO:0000313" key="1">
    <source>
        <dbReference type="EMBL" id="SEW30779.1"/>
    </source>
</evidence>
<protein>
    <submittedName>
        <fullName evidence="1">Uncharacterized protein</fullName>
    </submittedName>
</protein>
<reference evidence="1 2" key="1">
    <citation type="submission" date="2016-10" db="EMBL/GenBank/DDBJ databases">
        <authorList>
            <person name="de Groot N.N."/>
        </authorList>
    </citation>
    <scope>NUCLEOTIDE SEQUENCE [LARGE SCALE GENOMIC DNA]</scope>
    <source>
        <strain evidence="1 2">DSM 9179</strain>
    </source>
</reference>
<dbReference type="Proteomes" id="UP000199701">
    <property type="component" value="Unassembled WGS sequence"/>
</dbReference>
<name>A0A1I0QTQ7_9FIRM</name>